<feature type="compositionally biased region" description="Basic residues" evidence="1">
    <location>
        <begin position="192"/>
        <end position="208"/>
    </location>
</feature>
<accession>A0A221W4P0</accession>
<name>A0A221W4P0_9PSEU</name>
<protein>
    <submittedName>
        <fullName evidence="2">Uncharacterized protein</fullName>
    </submittedName>
</protein>
<proteinExistence type="predicted"/>
<evidence type="ECO:0000313" key="3">
    <source>
        <dbReference type="Proteomes" id="UP000204221"/>
    </source>
</evidence>
<dbReference type="Proteomes" id="UP000204221">
    <property type="component" value="Chromosome"/>
</dbReference>
<dbReference type="EMBL" id="CP022521">
    <property type="protein sequence ID" value="ASO20852.1"/>
    <property type="molecule type" value="Genomic_DNA"/>
</dbReference>
<feature type="compositionally biased region" description="Low complexity" evidence="1">
    <location>
        <begin position="112"/>
        <end position="126"/>
    </location>
</feature>
<feature type="region of interest" description="Disordered" evidence="1">
    <location>
        <begin position="98"/>
        <end position="212"/>
    </location>
</feature>
<reference evidence="2 3" key="1">
    <citation type="submission" date="2017-07" db="EMBL/GenBank/DDBJ databases">
        <title>Complete genome sequence of Actinoalloteichus hoggarensis DSM 45943, type strain of Actinoalloteichus hoggarensis.</title>
        <authorList>
            <person name="Ruckert C."/>
            <person name="Nouioui I."/>
            <person name="Willmese J."/>
            <person name="van Wezel G."/>
            <person name="Klenk H.-P."/>
            <person name="Kalinowski J."/>
            <person name="Zotchev S.B."/>
        </authorList>
    </citation>
    <scope>NUCLEOTIDE SEQUENCE [LARGE SCALE GENOMIC DNA]</scope>
    <source>
        <strain evidence="2 3">DSM 45943</strain>
    </source>
</reference>
<dbReference type="AlphaFoldDB" id="A0A221W4P0"/>
<keyword evidence="3" id="KW-1185">Reference proteome</keyword>
<dbReference type="KEGG" id="ahg:AHOG_16130"/>
<feature type="region of interest" description="Disordered" evidence="1">
    <location>
        <begin position="33"/>
        <end position="86"/>
    </location>
</feature>
<evidence type="ECO:0000256" key="1">
    <source>
        <dbReference type="SAM" id="MobiDB-lite"/>
    </source>
</evidence>
<organism evidence="2 3">
    <name type="scientific">Actinoalloteichus hoggarensis</name>
    <dbReference type="NCBI Taxonomy" id="1470176"/>
    <lineage>
        <taxon>Bacteria</taxon>
        <taxon>Bacillati</taxon>
        <taxon>Actinomycetota</taxon>
        <taxon>Actinomycetes</taxon>
        <taxon>Pseudonocardiales</taxon>
        <taxon>Pseudonocardiaceae</taxon>
        <taxon>Actinoalloteichus</taxon>
    </lineage>
</organism>
<gene>
    <name evidence="2" type="ORF">AHOG_16130</name>
</gene>
<evidence type="ECO:0000313" key="2">
    <source>
        <dbReference type="EMBL" id="ASO20852.1"/>
    </source>
</evidence>
<sequence>MLTAAGQCRTPTGFPRRTASCIRPLWRDDVSTVAHRTTRRKTSSSPRAHTDVESTPCTGWGTERRRTAPRGAPRPPRSYGASPDAVQARVVTSWMVVRPRGPGTTRRPERAAPPARRANRTIGAAGRARRLSRLPVGRATPPSDALWWRRCGGGDVLTGRRRDPGRRSTSAAAGSRHERRRSPAGQAPVGRYRNRIASRSRPTRRQRRGCVVSRPPPCRIAVAARLPRCRQADHRRGSGVSILGSRRFRPVLTG</sequence>